<sequence>MGRAHRSENRWTLGLKVLEWRPVNAAKVGSQRGGEMTSGESLRAAGGKRPWAVYCGTTKDLCPAVDVDWLK</sequence>
<accession>A0A8S4RDM7</accession>
<dbReference type="AlphaFoldDB" id="A0A8S4RDM7"/>
<dbReference type="EMBL" id="CAKXAJ010025123">
    <property type="protein sequence ID" value="CAH2235391.1"/>
    <property type="molecule type" value="Genomic_DNA"/>
</dbReference>
<organism evidence="1 2">
    <name type="scientific">Pararge aegeria aegeria</name>
    <dbReference type="NCBI Taxonomy" id="348720"/>
    <lineage>
        <taxon>Eukaryota</taxon>
        <taxon>Metazoa</taxon>
        <taxon>Ecdysozoa</taxon>
        <taxon>Arthropoda</taxon>
        <taxon>Hexapoda</taxon>
        <taxon>Insecta</taxon>
        <taxon>Pterygota</taxon>
        <taxon>Neoptera</taxon>
        <taxon>Endopterygota</taxon>
        <taxon>Lepidoptera</taxon>
        <taxon>Glossata</taxon>
        <taxon>Ditrysia</taxon>
        <taxon>Papilionoidea</taxon>
        <taxon>Nymphalidae</taxon>
        <taxon>Satyrinae</taxon>
        <taxon>Satyrini</taxon>
        <taxon>Parargina</taxon>
        <taxon>Pararge</taxon>
    </lineage>
</organism>
<reference evidence="1" key="1">
    <citation type="submission" date="2022-03" db="EMBL/GenBank/DDBJ databases">
        <authorList>
            <person name="Lindestad O."/>
        </authorList>
    </citation>
    <scope>NUCLEOTIDE SEQUENCE</scope>
</reference>
<proteinExistence type="predicted"/>
<name>A0A8S4RDM7_9NEOP</name>
<gene>
    <name evidence="1" type="primary">jg5959</name>
    <name evidence="1" type="ORF">PAEG_LOCUS13053</name>
</gene>
<protein>
    <submittedName>
        <fullName evidence="1">Jg5959 protein</fullName>
    </submittedName>
</protein>
<comment type="caution">
    <text evidence="1">The sequence shown here is derived from an EMBL/GenBank/DDBJ whole genome shotgun (WGS) entry which is preliminary data.</text>
</comment>
<evidence type="ECO:0000313" key="1">
    <source>
        <dbReference type="EMBL" id="CAH2235391.1"/>
    </source>
</evidence>
<evidence type="ECO:0000313" key="2">
    <source>
        <dbReference type="Proteomes" id="UP000838756"/>
    </source>
</evidence>
<keyword evidence="2" id="KW-1185">Reference proteome</keyword>
<dbReference type="Proteomes" id="UP000838756">
    <property type="component" value="Unassembled WGS sequence"/>
</dbReference>